<keyword evidence="2" id="KW-1185">Reference proteome</keyword>
<evidence type="ECO:0000313" key="2">
    <source>
        <dbReference type="Proteomes" id="UP001163603"/>
    </source>
</evidence>
<comment type="caution">
    <text evidence="1">The sequence shown here is derived from an EMBL/GenBank/DDBJ whole genome shotgun (WGS) entry which is preliminary data.</text>
</comment>
<name>A0ACC0XRE0_9ROSI</name>
<sequence length="83" mass="9113">MMSSSRQLLYKWVMLFQSAALLRLSNGDVGTYRPTACFGNDGSQFPTNNQFAGVGAGLWDNGAICGKIYFVRCLSGSISWQNH</sequence>
<organism evidence="1 2">
    <name type="scientific">Pistacia integerrima</name>
    <dbReference type="NCBI Taxonomy" id="434235"/>
    <lineage>
        <taxon>Eukaryota</taxon>
        <taxon>Viridiplantae</taxon>
        <taxon>Streptophyta</taxon>
        <taxon>Embryophyta</taxon>
        <taxon>Tracheophyta</taxon>
        <taxon>Spermatophyta</taxon>
        <taxon>Magnoliopsida</taxon>
        <taxon>eudicotyledons</taxon>
        <taxon>Gunneridae</taxon>
        <taxon>Pentapetalae</taxon>
        <taxon>rosids</taxon>
        <taxon>malvids</taxon>
        <taxon>Sapindales</taxon>
        <taxon>Anacardiaceae</taxon>
        <taxon>Pistacia</taxon>
    </lineage>
</organism>
<proteinExistence type="predicted"/>
<reference evidence="2" key="1">
    <citation type="journal article" date="2023" name="G3 (Bethesda)">
        <title>Genome assembly and association tests identify interacting loci associated with vigor, precocity, and sex in interspecific pistachio rootstocks.</title>
        <authorList>
            <person name="Palmer W."/>
            <person name="Jacygrad E."/>
            <person name="Sagayaradj S."/>
            <person name="Cavanaugh K."/>
            <person name="Han R."/>
            <person name="Bertier L."/>
            <person name="Beede B."/>
            <person name="Kafkas S."/>
            <person name="Golino D."/>
            <person name="Preece J."/>
            <person name="Michelmore R."/>
        </authorList>
    </citation>
    <scope>NUCLEOTIDE SEQUENCE [LARGE SCALE GENOMIC DNA]</scope>
</reference>
<dbReference type="Proteomes" id="UP001163603">
    <property type="component" value="Chromosome 11"/>
</dbReference>
<gene>
    <name evidence="1" type="ORF">Pint_31718</name>
</gene>
<dbReference type="EMBL" id="CM047746">
    <property type="protein sequence ID" value="KAJ0021668.1"/>
    <property type="molecule type" value="Genomic_DNA"/>
</dbReference>
<evidence type="ECO:0000313" key="1">
    <source>
        <dbReference type="EMBL" id="KAJ0021668.1"/>
    </source>
</evidence>
<protein>
    <submittedName>
        <fullName evidence="1">Uncharacterized protein</fullName>
    </submittedName>
</protein>
<accession>A0ACC0XRE0</accession>